<dbReference type="InterPro" id="IPR020449">
    <property type="entry name" value="Tscrpt_reg_AraC-type_HTH"/>
</dbReference>
<name>A0AA42DKH8_9FIRM</name>
<accession>A0AA42DKH8</accession>
<evidence type="ECO:0000259" key="4">
    <source>
        <dbReference type="PROSITE" id="PS01124"/>
    </source>
</evidence>
<dbReference type="PRINTS" id="PR00032">
    <property type="entry name" value="HTHARAC"/>
</dbReference>
<comment type="caution">
    <text evidence="5">The sequence shown here is derived from an EMBL/GenBank/DDBJ whole genome shotgun (WGS) entry which is preliminary data.</text>
</comment>
<dbReference type="InterPro" id="IPR009057">
    <property type="entry name" value="Homeodomain-like_sf"/>
</dbReference>
<dbReference type="PANTHER" id="PTHR47893">
    <property type="entry name" value="REGULATORY PROTEIN PCHR"/>
    <property type="match status" value="1"/>
</dbReference>
<evidence type="ECO:0000313" key="5">
    <source>
        <dbReference type="EMBL" id="MDA3730602.1"/>
    </source>
</evidence>
<dbReference type="InterPro" id="IPR018060">
    <property type="entry name" value="HTH_AraC"/>
</dbReference>
<dbReference type="Pfam" id="PF12833">
    <property type="entry name" value="HTH_18"/>
    <property type="match status" value="1"/>
</dbReference>
<keyword evidence="1" id="KW-0805">Transcription regulation</keyword>
<dbReference type="Proteomes" id="UP001169242">
    <property type="component" value="Unassembled WGS sequence"/>
</dbReference>
<keyword evidence="2" id="KW-0238">DNA-binding</keyword>
<feature type="domain" description="HTH araC/xylS-type" evidence="4">
    <location>
        <begin position="236"/>
        <end position="334"/>
    </location>
</feature>
<proteinExistence type="predicted"/>
<keyword evidence="3" id="KW-0804">Transcription</keyword>
<organism evidence="5 6">
    <name type="scientific">Holtiella tumoricola</name>
    <dbReference type="NCBI Taxonomy" id="3018743"/>
    <lineage>
        <taxon>Bacteria</taxon>
        <taxon>Bacillati</taxon>
        <taxon>Bacillota</taxon>
        <taxon>Clostridia</taxon>
        <taxon>Lachnospirales</taxon>
        <taxon>Cellulosilyticaceae</taxon>
        <taxon>Holtiella</taxon>
    </lineage>
</organism>
<dbReference type="GO" id="GO:0003700">
    <property type="term" value="F:DNA-binding transcription factor activity"/>
    <property type="evidence" value="ECO:0007669"/>
    <property type="project" value="InterPro"/>
</dbReference>
<dbReference type="SUPFAM" id="SSF46689">
    <property type="entry name" value="Homeodomain-like"/>
    <property type="match status" value="1"/>
</dbReference>
<dbReference type="GO" id="GO:0043565">
    <property type="term" value="F:sequence-specific DNA binding"/>
    <property type="evidence" value="ECO:0007669"/>
    <property type="project" value="InterPro"/>
</dbReference>
<dbReference type="AlphaFoldDB" id="A0AA42DKH8"/>
<sequence>MHPIVQSSKVFRETLLKKLSFVPHKHDHCILYKDPNHPENGYFLFYERPGYYSFGIADYTIPHAFKLIFDNPEHLIRFGSVYQGATNFKLENQPVSSFTPSSFFVMEKGIKGQQIWTKGQHFHGAEFTIHETYFTEVLEKQLHTSFSFDKFNENFTYRYLPLDIMSLLKKMHALANQNALSLILLESYLLQCIAILIDTVNQSPDNAFTKQLHYGKVKIGTNKYLHLSSEDIRSIQKAHAILTENIQSPPTIEHLSELVLLNTQKLKAGFSYYYHLPIGQFITSTRMSLTANLLCTTDESISEIAKQVGYPYTSNFIKMFKQTYHCTPLEYRHNSRNLKHLCSHDILALTNNK</sequence>
<keyword evidence="6" id="KW-1185">Reference proteome</keyword>
<reference evidence="5" key="1">
    <citation type="journal article" date="2023" name="Int. J. Syst. Evol. Microbiol.">
        <title>&lt;i&gt;Holtiella tumoricola&lt;/i&gt; gen. nov. sp. nov., isolated from a human clinical sample.</title>
        <authorList>
            <person name="Allen-Vercoe E."/>
            <person name="Daigneault M.C."/>
            <person name="Vancuren S.J."/>
            <person name="Cochrane K."/>
            <person name="O'Neal L.L."/>
            <person name="Sankaranarayanan K."/>
            <person name="Lawson P.A."/>
        </authorList>
    </citation>
    <scope>NUCLEOTIDE SEQUENCE</scope>
    <source>
        <strain evidence="5">CC70A</strain>
    </source>
</reference>
<dbReference type="RefSeq" id="WP_271011192.1">
    <property type="nucleotide sequence ID" value="NZ_JAQIFT010000016.1"/>
</dbReference>
<dbReference type="Gene3D" id="1.10.10.60">
    <property type="entry name" value="Homeodomain-like"/>
    <property type="match status" value="1"/>
</dbReference>
<dbReference type="EMBL" id="JAQIFT010000016">
    <property type="protein sequence ID" value="MDA3730602.1"/>
    <property type="molecule type" value="Genomic_DNA"/>
</dbReference>
<dbReference type="PANTHER" id="PTHR47893:SF1">
    <property type="entry name" value="REGULATORY PROTEIN PCHR"/>
    <property type="match status" value="1"/>
</dbReference>
<dbReference type="SMART" id="SM00342">
    <property type="entry name" value="HTH_ARAC"/>
    <property type="match status" value="1"/>
</dbReference>
<evidence type="ECO:0000256" key="3">
    <source>
        <dbReference type="ARBA" id="ARBA00023163"/>
    </source>
</evidence>
<gene>
    <name evidence="5" type="ORF">PBV87_03705</name>
</gene>
<evidence type="ECO:0000256" key="1">
    <source>
        <dbReference type="ARBA" id="ARBA00023015"/>
    </source>
</evidence>
<dbReference type="PROSITE" id="PS01124">
    <property type="entry name" value="HTH_ARAC_FAMILY_2"/>
    <property type="match status" value="1"/>
</dbReference>
<protein>
    <submittedName>
        <fullName evidence="5">AraC family transcriptional regulator</fullName>
    </submittedName>
</protein>
<evidence type="ECO:0000256" key="2">
    <source>
        <dbReference type="ARBA" id="ARBA00023125"/>
    </source>
</evidence>
<evidence type="ECO:0000313" key="6">
    <source>
        <dbReference type="Proteomes" id="UP001169242"/>
    </source>
</evidence>
<dbReference type="InterPro" id="IPR053142">
    <property type="entry name" value="PchR_regulatory_protein"/>
</dbReference>